<proteinExistence type="predicted"/>
<dbReference type="Pfam" id="PF09286">
    <property type="entry name" value="Pro-kuma_activ"/>
    <property type="match status" value="1"/>
</dbReference>
<evidence type="ECO:0000313" key="2">
    <source>
        <dbReference type="EMBL" id="ELR23270.1"/>
    </source>
</evidence>
<dbReference type="InterPro" id="IPR015366">
    <property type="entry name" value="S53_propep"/>
</dbReference>
<dbReference type="KEGG" id="acan:ACA1_068540"/>
<dbReference type="PANTHER" id="PTHR14218">
    <property type="entry name" value="PROTEASE S8 TRIPEPTIDYL PEPTIDASE I CLN2"/>
    <property type="match status" value="1"/>
</dbReference>
<dbReference type="SUPFAM" id="SSF54897">
    <property type="entry name" value="Protease propeptides/inhibitors"/>
    <property type="match status" value="1"/>
</dbReference>
<dbReference type="GO" id="GO:0004175">
    <property type="term" value="F:endopeptidase activity"/>
    <property type="evidence" value="ECO:0007669"/>
    <property type="project" value="TreeGrafter"/>
</dbReference>
<dbReference type="OMA" id="QIHKFTQ"/>
<dbReference type="SMART" id="SM00944">
    <property type="entry name" value="Pro-kuma_activ"/>
    <property type="match status" value="1"/>
</dbReference>
<dbReference type="GeneID" id="14924243"/>
<dbReference type="GO" id="GO:0008240">
    <property type="term" value="F:tripeptidyl-peptidase activity"/>
    <property type="evidence" value="ECO:0007669"/>
    <property type="project" value="TreeGrafter"/>
</dbReference>
<dbReference type="EMBL" id="KB007857">
    <property type="protein sequence ID" value="ELR23270.1"/>
    <property type="molecule type" value="Genomic_DNA"/>
</dbReference>
<dbReference type="Proteomes" id="UP000011083">
    <property type="component" value="Unassembled WGS sequence"/>
</dbReference>
<reference evidence="2 3" key="1">
    <citation type="journal article" date="2013" name="Genome Biol.">
        <title>Genome of Acanthamoeba castellanii highlights extensive lateral gene transfer and early evolution of tyrosine kinase signaling.</title>
        <authorList>
            <person name="Clarke M."/>
            <person name="Lohan A.J."/>
            <person name="Liu B."/>
            <person name="Lagkouvardos I."/>
            <person name="Roy S."/>
            <person name="Zafar N."/>
            <person name="Bertelli C."/>
            <person name="Schilde C."/>
            <person name="Kianianmomeni A."/>
            <person name="Burglin T.R."/>
            <person name="Frech C."/>
            <person name="Turcotte B."/>
            <person name="Kopec K.O."/>
            <person name="Synnott J.M."/>
            <person name="Choo C."/>
            <person name="Paponov I."/>
            <person name="Finkler A."/>
            <person name="Soon Heng Tan C."/>
            <person name="Hutchins A.P."/>
            <person name="Weinmeier T."/>
            <person name="Rattei T."/>
            <person name="Chu J.S."/>
            <person name="Gimenez G."/>
            <person name="Irimia M."/>
            <person name="Rigden D.J."/>
            <person name="Fitzpatrick D.A."/>
            <person name="Lorenzo-Morales J."/>
            <person name="Bateman A."/>
            <person name="Chiu C.H."/>
            <person name="Tang P."/>
            <person name="Hegemann P."/>
            <person name="Fromm H."/>
            <person name="Raoult D."/>
            <person name="Greub G."/>
            <person name="Miranda-Saavedra D."/>
            <person name="Chen N."/>
            <person name="Nash P."/>
            <person name="Ginger M.L."/>
            <person name="Horn M."/>
            <person name="Schaap P."/>
            <person name="Caler L."/>
            <person name="Loftus B."/>
        </authorList>
    </citation>
    <scope>NUCLEOTIDE SEQUENCE [LARGE SCALE GENOMIC DNA]</scope>
    <source>
        <strain evidence="2 3">Neff</strain>
    </source>
</reference>
<dbReference type="OrthoDB" id="409122at2759"/>
<name>L8HDK1_ACACF</name>
<dbReference type="RefSeq" id="XP_004352798.1">
    <property type="nucleotide sequence ID" value="XM_004352746.1"/>
</dbReference>
<gene>
    <name evidence="2" type="ORF">ACA1_068540</name>
</gene>
<dbReference type="VEuPathDB" id="AmoebaDB:ACA1_068540"/>
<dbReference type="GO" id="GO:0006508">
    <property type="term" value="P:proteolysis"/>
    <property type="evidence" value="ECO:0007669"/>
    <property type="project" value="TreeGrafter"/>
</dbReference>
<evidence type="ECO:0000313" key="3">
    <source>
        <dbReference type="Proteomes" id="UP000011083"/>
    </source>
</evidence>
<sequence length="153" mass="17201">MSVAIPSRLVRKHSFSENRGPAPANHHLTINVVLKIQNAEWLEKKLKEASDPDSPNFGKYATMEEINRLTEAPAEHMEKVVAWLESHGVEHINTRSNDVQFSVTVGEAQRLFNARLDKFGIPNDGDNTFMVRRAGELQIPDDLKDVVDFVVGI</sequence>
<dbReference type="PANTHER" id="PTHR14218:SF15">
    <property type="entry name" value="TRIPEPTIDYL-PEPTIDASE 1"/>
    <property type="match status" value="1"/>
</dbReference>
<dbReference type="CDD" id="cd11377">
    <property type="entry name" value="Pro-peptidase_S53"/>
    <property type="match status" value="1"/>
</dbReference>
<dbReference type="STRING" id="1257118.L8HDK1"/>
<dbReference type="InterPro" id="IPR050819">
    <property type="entry name" value="Tripeptidyl-peptidase_I"/>
</dbReference>
<keyword evidence="3" id="KW-1185">Reference proteome</keyword>
<dbReference type="AlphaFoldDB" id="L8HDK1"/>
<organism evidence="2 3">
    <name type="scientific">Acanthamoeba castellanii (strain ATCC 30010 / Neff)</name>
    <dbReference type="NCBI Taxonomy" id="1257118"/>
    <lineage>
        <taxon>Eukaryota</taxon>
        <taxon>Amoebozoa</taxon>
        <taxon>Discosea</taxon>
        <taxon>Longamoebia</taxon>
        <taxon>Centramoebida</taxon>
        <taxon>Acanthamoebidae</taxon>
        <taxon>Acanthamoeba</taxon>
    </lineage>
</organism>
<protein>
    <submittedName>
        <fullName evidence="2">Prokumamolisin, activation domain containing protein</fullName>
    </submittedName>
</protein>
<accession>L8HDK1</accession>
<feature type="domain" description="Peptidase S53 activation" evidence="1">
    <location>
        <begin position="13"/>
        <end position="153"/>
    </location>
</feature>
<evidence type="ECO:0000259" key="1">
    <source>
        <dbReference type="SMART" id="SM00944"/>
    </source>
</evidence>